<dbReference type="STRING" id="46680.GCA_000807755_06318"/>
<dbReference type="GO" id="GO:0016989">
    <property type="term" value="F:sigma factor antagonist activity"/>
    <property type="evidence" value="ECO:0007669"/>
    <property type="project" value="TreeGrafter"/>
</dbReference>
<dbReference type="PANTHER" id="PTHR30273:SF2">
    <property type="entry name" value="PROTEIN FECR"/>
    <property type="match status" value="1"/>
</dbReference>
<dbReference type="Pfam" id="PF04773">
    <property type="entry name" value="FecR"/>
    <property type="match status" value="1"/>
</dbReference>
<dbReference type="Gene3D" id="3.55.50.30">
    <property type="match status" value="1"/>
</dbReference>
<dbReference type="EMBL" id="NJBA01000001">
    <property type="protein sequence ID" value="OWP52570.1"/>
    <property type="molecule type" value="Genomic_DNA"/>
</dbReference>
<dbReference type="Gene3D" id="2.60.120.1440">
    <property type="match status" value="1"/>
</dbReference>
<dbReference type="eggNOG" id="COG3712">
    <property type="taxonomic scope" value="Bacteria"/>
</dbReference>
<dbReference type="AlphaFoldDB" id="A0A246FGN1"/>
<name>A0A246FGN1_PSENT</name>
<dbReference type="InterPro" id="IPR032623">
    <property type="entry name" value="FecR_N"/>
</dbReference>
<dbReference type="PIRSF" id="PIRSF018266">
    <property type="entry name" value="FecR"/>
    <property type="match status" value="1"/>
</dbReference>
<evidence type="ECO:0000313" key="3">
    <source>
        <dbReference type="EMBL" id="OWP52570.1"/>
    </source>
</evidence>
<comment type="caution">
    <text evidence="3">The sequence shown here is derived from an EMBL/GenBank/DDBJ whole genome shotgun (WGS) entry which is preliminary data.</text>
</comment>
<dbReference type="RefSeq" id="WP_088416011.1">
    <property type="nucleotide sequence ID" value="NZ_NJBA01000001.1"/>
</dbReference>
<dbReference type="Proteomes" id="UP000198145">
    <property type="component" value="Unassembled WGS sequence"/>
</dbReference>
<gene>
    <name evidence="3" type="ORF">CEG18_01660</name>
</gene>
<evidence type="ECO:0000313" key="4">
    <source>
        <dbReference type="Proteomes" id="UP000198145"/>
    </source>
</evidence>
<dbReference type="InterPro" id="IPR012373">
    <property type="entry name" value="Ferrdict_sens_TM"/>
</dbReference>
<evidence type="ECO:0000259" key="1">
    <source>
        <dbReference type="Pfam" id="PF04773"/>
    </source>
</evidence>
<dbReference type="Pfam" id="PF16220">
    <property type="entry name" value="DUF4880"/>
    <property type="match status" value="1"/>
</dbReference>
<evidence type="ECO:0000259" key="2">
    <source>
        <dbReference type="Pfam" id="PF16220"/>
    </source>
</evidence>
<reference evidence="3 4" key="1">
    <citation type="submission" date="2017-06" db="EMBL/GenBank/DDBJ databases">
        <title>Draft genome of Pseudomonas nitroreducens DF05.</title>
        <authorList>
            <person name="Iyer R."/>
        </authorList>
    </citation>
    <scope>NUCLEOTIDE SEQUENCE [LARGE SCALE GENOMIC DNA]</scope>
    <source>
        <strain evidence="3 4">DF05</strain>
    </source>
</reference>
<dbReference type="PANTHER" id="PTHR30273">
    <property type="entry name" value="PERIPLASMIC SIGNAL SENSOR AND SIGMA FACTOR ACTIVATOR FECR-RELATED"/>
    <property type="match status" value="1"/>
</dbReference>
<dbReference type="InterPro" id="IPR006860">
    <property type="entry name" value="FecR"/>
</dbReference>
<proteinExistence type="predicted"/>
<sequence>MKGPVSLQVLDEAISWQLRLGSGEPRPDDEAAFARWHSAHSEHARAWSQLGMLDRSLAGAAPKAARNALLRSPGESRRKVRRLAGTGLSLLLVGALALGVGNRYMPVRYAFSDLLTATGEQRELRLPDNTRLLLNSRTAVDVHFDAEQRRIVLLSGEILVETAHGDSRPFIVETDEGRLRALGTRFLVERDDGDSTLLSVLQSAVAARPEQLPDERVINQGQQVRVRAGGFGAIEANSATADAWTHGMLVVDNVRLADLIDQLARYSPGYLAVDPSLADLRITGSFPLKNIDLALSSLEPTLPVRIEKHGAWWSRVVPRG</sequence>
<protein>
    <submittedName>
        <fullName evidence="3">Amino acid ABC transporter substrate-binding protein</fullName>
    </submittedName>
</protein>
<feature type="domain" description="FecR N-terminal" evidence="2">
    <location>
        <begin position="11"/>
        <end position="50"/>
    </location>
</feature>
<accession>A0A246FGN1</accession>
<organism evidence="3 4">
    <name type="scientific">Pseudomonas nitroreducens</name>
    <dbReference type="NCBI Taxonomy" id="46680"/>
    <lineage>
        <taxon>Bacteria</taxon>
        <taxon>Pseudomonadati</taxon>
        <taxon>Pseudomonadota</taxon>
        <taxon>Gammaproteobacteria</taxon>
        <taxon>Pseudomonadales</taxon>
        <taxon>Pseudomonadaceae</taxon>
        <taxon>Pseudomonas</taxon>
    </lineage>
</organism>
<feature type="domain" description="FecR protein" evidence="1">
    <location>
        <begin position="113"/>
        <end position="205"/>
    </location>
</feature>